<sequence>MRFSVIRERLGSTIRHGTTLRGALGELFTQEFSYSTGYLATLLNGCLFAPSLLTFWFVNGVIDFSTAIAIGAVATPAGLQLRLLAYVLLVPTFLLVRTCLHLLHPGHRAQILDGSCPSFQPLSLDWFSLGVLATGLPLALQNLGPWIGVNAVFTVGVFLVPRPLRGRRASEAKLLTLVLGSALFLYANYGAVVAPPLPSPATILGPVATFALDAETTRWLFRLVNSLLFGPLAVAVFGVGTNHVLTRPELADIPLVRHALPRRDPDVVVATNAALGTVFYLAVVGLTTGRVILVP</sequence>
<proteinExistence type="predicted"/>
<evidence type="ECO:0000313" key="3">
    <source>
        <dbReference type="Proteomes" id="UP000252985"/>
    </source>
</evidence>
<feature type="transmembrane region" description="Helical" evidence="1">
    <location>
        <begin position="146"/>
        <end position="162"/>
    </location>
</feature>
<dbReference type="AlphaFoldDB" id="A0A345EEE3"/>
<protein>
    <submittedName>
        <fullName evidence="2">Uncharacterized protein</fullName>
    </submittedName>
</protein>
<dbReference type="Proteomes" id="UP000252985">
    <property type="component" value="Chromosome"/>
</dbReference>
<feature type="transmembrane region" description="Helical" evidence="1">
    <location>
        <begin position="174"/>
        <end position="194"/>
    </location>
</feature>
<evidence type="ECO:0000256" key="1">
    <source>
        <dbReference type="SAM" id="Phobius"/>
    </source>
</evidence>
<keyword evidence="1" id="KW-0812">Transmembrane</keyword>
<organism evidence="2 3">
    <name type="scientific">Haloplanus rubicundus</name>
    <dbReference type="NCBI Taxonomy" id="1547898"/>
    <lineage>
        <taxon>Archaea</taxon>
        <taxon>Methanobacteriati</taxon>
        <taxon>Methanobacteriota</taxon>
        <taxon>Stenosarchaea group</taxon>
        <taxon>Halobacteria</taxon>
        <taxon>Halobacteriales</taxon>
        <taxon>Haloferacaceae</taxon>
        <taxon>Haloplanus</taxon>
    </lineage>
</organism>
<reference evidence="2 3" key="1">
    <citation type="submission" date="2018-07" db="EMBL/GenBank/DDBJ databases">
        <title>Genome sequences of Haloplanus sp. CBA1112.</title>
        <authorList>
            <person name="Kim Y.B."/>
            <person name="Roh S.W."/>
        </authorList>
    </citation>
    <scope>NUCLEOTIDE SEQUENCE [LARGE SCALE GENOMIC DNA]</scope>
    <source>
        <strain evidence="2 3">CBA1112</strain>
    </source>
</reference>
<feature type="transmembrane region" description="Helical" evidence="1">
    <location>
        <begin position="267"/>
        <end position="293"/>
    </location>
</feature>
<dbReference type="GeneID" id="37287775"/>
<feature type="transmembrane region" description="Helical" evidence="1">
    <location>
        <begin position="227"/>
        <end position="246"/>
    </location>
</feature>
<gene>
    <name evidence="2" type="ORF">DU484_12315</name>
</gene>
<keyword evidence="1" id="KW-1133">Transmembrane helix</keyword>
<dbReference type="KEGG" id="haq:DU484_12315"/>
<evidence type="ECO:0000313" key="2">
    <source>
        <dbReference type="EMBL" id="AXG10565.1"/>
    </source>
</evidence>
<dbReference type="EMBL" id="CP031148">
    <property type="protein sequence ID" value="AXG10565.1"/>
    <property type="molecule type" value="Genomic_DNA"/>
</dbReference>
<accession>A0A345EEE3</accession>
<name>A0A345EEE3_9EURY</name>
<dbReference type="RefSeq" id="WP_114606058.1">
    <property type="nucleotide sequence ID" value="NZ_CP031148.1"/>
</dbReference>
<keyword evidence="1" id="KW-0472">Membrane</keyword>
<feature type="transmembrane region" description="Helical" evidence="1">
    <location>
        <begin position="83"/>
        <end position="103"/>
    </location>
</feature>